<reference evidence="2" key="2">
    <citation type="submission" date="2020-09" db="EMBL/GenBank/DDBJ databases">
        <authorList>
            <person name="Sun Q."/>
            <person name="Zhou Y."/>
        </authorList>
    </citation>
    <scope>NUCLEOTIDE SEQUENCE</scope>
    <source>
        <strain evidence="2">CGMCC 1.15966</strain>
    </source>
</reference>
<reference evidence="2" key="1">
    <citation type="journal article" date="2014" name="Int. J. Syst. Evol. Microbiol.">
        <title>Complete genome sequence of Corynebacterium casei LMG S-19264T (=DSM 44701T), isolated from a smear-ripened cheese.</title>
        <authorList>
            <consortium name="US DOE Joint Genome Institute (JGI-PGF)"/>
            <person name="Walter F."/>
            <person name="Albersmeier A."/>
            <person name="Kalinowski J."/>
            <person name="Ruckert C."/>
        </authorList>
    </citation>
    <scope>NUCLEOTIDE SEQUENCE</scope>
    <source>
        <strain evidence="2">CGMCC 1.15966</strain>
    </source>
</reference>
<dbReference type="InterPro" id="IPR032710">
    <property type="entry name" value="NTF2-like_dom_sf"/>
</dbReference>
<dbReference type="PANTHER" id="PTHR41252">
    <property type="entry name" value="BLR2505 PROTEIN"/>
    <property type="match status" value="1"/>
</dbReference>
<dbReference type="SUPFAM" id="SSF54427">
    <property type="entry name" value="NTF2-like"/>
    <property type="match status" value="1"/>
</dbReference>
<dbReference type="InterPro" id="IPR037401">
    <property type="entry name" value="SnoaL-like"/>
</dbReference>
<dbReference type="AlphaFoldDB" id="A0A8H9KWN0"/>
<keyword evidence="3" id="KW-1185">Reference proteome</keyword>
<feature type="domain" description="SnoaL-like" evidence="1">
    <location>
        <begin position="9"/>
        <end position="115"/>
    </location>
</feature>
<dbReference type="EMBL" id="BMKM01000001">
    <property type="protein sequence ID" value="GGE13105.1"/>
    <property type="molecule type" value="Genomic_DNA"/>
</dbReference>
<organism evidence="2 3">
    <name type="scientific">Sphingobacterium cellulitidis</name>
    <dbReference type="NCBI Taxonomy" id="1768011"/>
    <lineage>
        <taxon>Bacteria</taxon>
        <taxon>Pseudomonadati</taxon>
        <taxon>Bacteroidota</taxon>
        <taxon>Sphingobacteriia</taxon>
        <taxon>Sphingobacteriales</taxon>
        <taxon>Sphingobacteriaceae</taxon>
        <taxon>Sphingobacterium</taxon>
    </lineage>
</organism>
<proteinExistence type="predicted"/>
<evidence type="ECO:0000313" key="2">
    <source>
        <dbReference type="EMBL" id="GGE13105.1"/>
    </source>
</evidence>
<gene>
    <name evidence="2" type="ORF">GCM10011516_08600</name>
</gene>
<name>A0A8H9KWN0_9SPHI</name>
<dbReference type="Pfam" id="PF12680">
    <property type="entry name" value="SnoaL_2"/>
    <property type="match status" value="1"/>
</dbReference>
<dbReference type="PANTHER" id="PTHR41252:SF1">
    <property type="entry name" value="BLR2505 PROTEIN"/>
    <property type="match status" value="1"/>
</dbReference>
<protein>
    <recommendedName>
        <fullName evidence="1">SnoaL-like domain-containing protein</fullName>
    </recommendedName>
</protein>
<comment type="caution">
    <text evidence="2">The sequence shown here is derived from an EMBL/GenBank/DDBJ whole genome shotgun (WGS) entry which is preliminary data.</text>
</comment>
<dbReference type="RefSeq" id="WP_094258331.1">
    <property type="nucleotide sequence ID" value="NZ_BMKM01000001.1"/>
</dbReference>
<dbReference type="Proteomes" id="UP000614460">
    <property type="component" value="Unassembled WGS sequence"/>
</dbReference>
<evidence type="ECO:0000313" key="3">
    <source>
        <dbReference type="Proteomes" id="UP000614460"/>
    </source>
</evidence>
<accession>A0A8H9KWN0</accession>
<dbReference type="Gene3D" id="3.10.450.50">
    <property type="match status" value="1"/>
</dbReference>
<evidence type="ECO:0000259" key="1">
    <source>
        <dbReference type="Pfam" id="PF12680"/>
    </source>
</evidence>
<sequence>MKQKNIALVRELYSSFNDGNDSHIIQLLSQDIQWNQMDGFPGSRRCLGISEVLGHVFADLRSEWMDWQSVANEFFADGDTVFVKGYYSGIHRLTQKAFKVPFIGEYKIHEGRISEFNQFTDTYWIAQAMVAD</sequence>